<sequence>YVQELEIEYKKRMETTEQQYELVRSQLKHLSLTYDQTEYRSDVMKHEQIDLNNDIEITKRNLTNGNTRHHTL</sequence>
<evidence type="ECO:0000313" key="2">
    <source>
        <dbReference type="EMBL" id="CAF4522786.1"/>
    </source>
</evidence>
<organism evidence="1 3">
    <name type="scientific">Didymodactylos carnosus</name>
    <dbReference type="NCBI Taxonomy" id="1234261"/>
    <lineage>
        <taxon>Eukaryota</taxon>
        <taxon>Metazoa</taxon>
        <taxon>Spiralia</taxon>
        <taxon>Gnathifera</taxon>
        <taxon>Rotifera</taxon>
        <taxon>Eurotatoria</taxon>
        <taxon>Bdelloidea</taxon>
        <taxon>Philodinida</taxon>
        <taxon>Philodinidae</taxon>
        <taxon>Didymodactylos</taxon>
    </lineage>
</organism>
<accession>A0A8S2GAK8</accession>
<evidence type="ECO:0000313" key="3">
    <source>
        <dbReference type="Proteomes" id="UP000677228"/>
    </source>
</evidence>
<reference evidence="1" key="1">
    <citation type="submission" date="2021-02" db="EMBL/GenBank/DDBJ databases">
        <authorList>
            <person name="Nowell W R."/>
        </authorList>
    </citation>
    <scope>NUCLEOTIDE SEQUENCE</scope>
</reference>
<comment type="caution">
    <text evidence="1">The sequence shown here is derived from an EMBL/GenBank/DDBJ whole genome shotgun (WGS) entry which is preliminary data.</text>
</comment>
<dbReference type="Proteomes" id="UP000682733">
    <property type="component" value="Unassembled WGS sequence"/>
</dbReference>
<proteinExistence type="predicted"/>
<gene>
    <name evidence="1" type="ORF">OVA965_LOCUS45359</name>
    <name evidence="2" type="ORF">TMI583_LOCUS48781</name>
</gene>
<feature type="non-terminal residue" evidence="1">
    <location>
        <position position="1"/>
    </location>
</feature>
<protein>
    <submittedName>
        <fullName evidence="1">Uncharacterized protein</fullName>
    </submittedName>
</protein>
<dbReference type="AlphaFoldDB" id="A0A8S2GAK8"/>
<dbReference type="Proteomes" id="UP000677228">
    <property type="component" value="Unassembled WGS sequence"/>
</dbReference>
<name>A0A8S2GAK8_9BILA</name>
<evidence type="ECO:0000313" key="1">
    <source>
        <dbReference type="EMBL" id="CAF1662691.1"/>
    </source>
</evidence>
<dbReference type="EMBL" id="CAJOBA010101830">
    <property type="protein sequence ID" value="CAF4522786.1"/>
    <property type="molecule type" value="Genomic_DNA"/>
</dbReference>
<dbReference type="EMBL" id="CAJNOK010070845">
    <property type="protein sequence ID" value="CAF1662691.1"/>
    <property type="molecule type" value="Genomic_DNA"/>
</dbReference>